<dbReference type="PROSITE" id="PS50943">
    <property type="entry name" value="HTH_CROC1"/>
    <property type="match status" value="1"/>
</dbReference>
<evidence type="ECO:0000256" key="12">
    <source>
        <dbReference type="ARBA" id="ARBA00039754"/>
    </source>
</evidence>
<organism evidence="17 18">
    <name type="scientific">Candidatus Taylorbacteria bacterium RIFCSPHIGHO2_01_FULL_51_15</name>
    <dbReference type="NCBI Taxonomy" id="1802304"/>
    <lineage>
        <taxon>Bacteria</taxon>
        <taxon>Candidatus Tayloriibacteriota</taxon>
    </lineage>
</organism>
<dbReference type="EC" id="2.5.1.7" evidence="11"/>
<comment type="pathway">
    <text evidence="2">Cell wall biogenesis; peptidoglycan biosynthesis.</text>
</comment>
<evidence type="ECO:0000256" key="1">
    <source>
        <dbReference type="ARBA" id="ARBA00004496"/>
    </source>
</evidence>
<dbReference type="NCBIfam" id="NF006873">
    <property type="entry name" value="PRK09369.1"/>
    <property type="match status" value="1"/>
</dbReference>
<evidence type="ECO:0000256" key="14">
    <source>
        <dbReference type="ARBA" id="ARBA00042842"/>
    </source>
</evidence>
<evidence type="ECO:0000259" key="16">
    <source>
        <dbReference type="PROSITE" id="PS50943"/>
    </source>
</evidence>
<evidence type="ECO:0000256" key="6">
    <source>
        <dbReference type="ARBA" id="ARBA00022960"/>
    </source>
</evidence>
<gene>
    <name evidence="17" type="ORF">A2849_02025</name>
</gene>
<comment type="similarity">
    <text evidence="10">Belongs to the EPSP synthase family. MurA subfamily.</text>
</comment>
<dbReference type="PANTHER" id="PTHR43783:SF1">
    <property type="entry name" value="UDP-N-ACETYLGLUCOSAMINE 1-CARBOXYVINYLTRANSFERASE"/>
    <property type="match status" value="1"/>
</dbReference>
<dbReference type="GO" id="GO:0071555">
    <property type="term" value="P:cell wall organization"/>
    <property type="evidence" value="ECO:0007669"/>
    <property type="project" value="UniProtKB-KW"/>
</dbReference>
<dbReference type="EMBL" id="MHRI01000031">
    <property type="protein sequence ID" value="OHA20301.1"/>
    <property type="molecule type" value="Genomic_DNA"/>
</dbReference>
<dbReference type="SMART" id="SM00530">
    <property type="entry name" value="HTH_XRE"/>
    <property type="match status" value="1"/>
</dbReference>
<proteinExistence type="inferred from homology"/>
<name>A0A1G2MBA0_9BACT</name>
<evidence type="ECO:0000256" key="10">
    <source>
        <dbReference type="ARBA" id="ARBA00038367"/>
    </source>
</evidence>
<dbReference type="InterPro" id="IPR036968">
    <property type="entry name" value="Enolpyruvate_Tfrase_sf"/>
</dbReference>
<dbReference type="Pfam" id="PF01381">
    <property type="entry name" value="HTH_3"/>
    <property type="match status" value="1"/>
</dbReference>
<keyword evidence="7" id="KW-0573">Peptidoglycan synthesis</keyword>
<evidence type="ECO:0000256" key="7">
    <source>
        <dbReference type="ARBA" id="ARBA00022984"/>
    </source>
</evidence>
<evidence type="ECO:0000256" key="4">
    <source>
        <dbReference type="ARBA" id="ARBA00022618"/>
    </source>
</evidence>
<dbReference type="InterPro" id="IPR050068">
    <property type="entry name" value="MurA_subfamily"/>
</dbReference>
<dbReference type="Pfam" id="PF00275">
    <property type="entry name" value="EPSP_synthase"/>
    <property type="match status" value="1"/>
</dbReference>
<evidence type="ECO:0000256" key="11">
    <source>
        <dbReference type="ARBA" id="ARBA00039108"/>
    </source>
</evidence>
<dbReference type="GO" id="GO:0005737">
    <property type="term" value="C:cytoplasm"/>
    <property type="evidence" value="ECO:0007669"/>
    <property type="project" value="UniProtKB-SubCell"/>
</dbReference>
<sequence>MASSRLKHIGNLIRDLREERGFSQSEFAKKLKTSQSAVARLENGEQNLSTETLSRISLALNRDILQLSDRSLNIEIEGGRKLRGTVITHTSKNGAVGLLCASLLNSGTTVLKAMPRIEEVHRVIEVLQSIGVLVKWTDHDVEITVPKKLDFSTLNVESATKTRTIVMLLAPLLHHFKTFKLPHPGGCRLGSRDVRPHLLALEKFGVRIETRSKDYVIERKELHPAEVVLYESGDTVTENALMAAALIPGITTIKYASANYQVQEMCFFLEGLGVQIEGIGTTTLIVHGIAEINRHYTHPLSEDPIEAMFFITAAILTRSFIRINKAPIDFLELELLKLENMGFKYKILKRYKSENGRTNLIDLRTFPSRLIALPEKIEARPYPGLNIDNLPFFAVIATQARGTTLIHDWVYEGRAIHYKELDKLRAETLLADPHRIYVTGPTKLKAAEVVCPPALRPGAIILIAMLAAEGVSVLRNIYSIHRGYEGIIERLNALGAKIKILRSL</sequence>
<dbReference type="PANTHER" id="PTHR43783">
    <property type="entry name" value="UDP-N-ACETYLGLUCOSAMINE 1-CARBOXYVINYLTRANSFERASE"/>
    <property type="match status" value="1"/>
</dbReference>
<dbReference type="Proteomes" id="UP000178121">
    <property type="component" value="Unassembled WGS sequence"/>
</dbReference>
<keyword evidence="8" id="KW-0131">Cell cycle</keyword>
<keyword evidence="6" id="KW-0133">Cell shape</keyword>
<evidence type="ECO:0000256" key="5">
    <source>
        <dbReference type="ARBA" id="ARBA00022679"/>
    </source>
</evidence>
<dbReference type="InterPro" id="IPR013792">
    <property type="entry name" value="RNA3'P_cycl/enolpyr_Trfase_a/b"/>
</dbReference>
<evidence type="ECO:0000256" key="2">
    <source>
        <dbReference type="ARBA" id="ARBA00004752"/>
    </source>
</evidence>
<keyword evidence="3" id="KW-0963">Cytoplasm</keyword>
<dbReference type="SUPFAM" id="SSF55205">
    <property type="entry name" value="EPT/RTPC-like"/>
    <property type="match status" value="1"/>
</dbReference>
<dbReference type="Gene3D" id="1.10.260.40">
    <property type="entry name" value="lambda repressor-like DNA-binding domains"/>
    <property type="match status" value="1"/>
</dbReference>
<dbReference type="InterPro" id="IPR010982">
    <property type="entry name" value="Lambda_DNA-bd_dom_sf"/>
</dbReference>
<evidence type="ECO:0000313" key="17">
    <source>
        <dbReference type="EMBL" id="OHA20301.1"/>
    </source>
</evidence>
<reference evidence="17 18" key="1">
    <citation type="journal article" date="2016" name="Nat. Commun.">
        <title>Thousands of microbial genomes shed light on interconnected biogeochemical processes in an aquifer system.</title>
        <authorList>
            <person name="Anantharaman K."/>
            <person name="Brown C.T."/>
            <person name="Hug L.A."/>
            <person name="Sharon I."/>
            <person name="Castelle C.J."/>
            <person name="Probst A.J."/>
            <person name="Thomas B.C."/>
            <person name="Singh A."/>
            <person name="Wilkins M.J."/>
            <person name="Karaoz U."/>
            <person name="Brodie E.L."/>
            <person name="Williams K.H."/>
            <person name="Hubbard S.S."/>
            <person name="Banfield J.F."/>
        </authorList>
    </citation>
    <scope>NUCLEOTIDE SEQUENCE [LARGE SCALE GENOMIC DNA]</scope>
</reference>
<evidence type="ECO:0000256" key="3">
    <source>
        <dbReference type="ARBA" id="ARBA00022490"/>
    </source>
</evidence>
<dbReference type="InterPro" id="IPR001387">
    <property type="entry name" value="Cro/C1-type_HTH"/>
</dbReference>
<dbReference type="SUPFAM" id="SSF47413">
    <property type="entry name" value="lambda repressor-like DNA-binding domains"/>
    <property type="match status" value="1"/>
</dbReference>
<evidence type="ECO:0000256" key="13">
    <source>
        <dbReference type="ARBA" id="ARBA00042443"/>
    </source>
</evidence>
<keyword evidence="5 17" id="KW-0808">Transferase</keyword>
<protein>
    <recommendedName>
        <fullName evidence="12">UDP-N-acetylglucosamine 1-carboxyvinyltransferase</fullName>
        <ecNumber evidence="11">2.5.1.7</ecNumber>
    </recommendedName>
    <alternativeName>
        <fullName evidence="13">Enoylpyruvate transferase</fullName>
    </alternativeName>
    <alternativeName>
        <fullName evidence="14">UDP-N-acetylglucosamine enolpyruvyl transferase</fullName>
    </alternativeName>
</protein>
<evidence type="ECO:0000313" key="18">
    <source>
        <dbReference type="Proteomes" id="UP000178121"/>
    </source>
</evidence>
<evidence type="ECO:0000256" key="15">
    <source>
        <dbReference type="ARBA" id="ARBA00047527"/>
    </source>
</evidence>
<dbReference type="CDD" id="cd00093">
    <property type="entry name" value="HTH_XRE"/>
    <property type="match status" value="1"/>
</dbReference>
<comment type="catalytic activity">
    <reaction evidence="15">
        <text>phosphoenolpyruvate + UDP-N-acetyl-alpha-D-glucosamine = UDP-N-acetyl-3-O-(1-carboxyvinyl)-alpha-D-glucosamine + phosphate</text>
        <dbReference type="Rhea" id="RHEA:18681"/>
        <dbReference type="ChEBI" id="CHEBI:43474"/>
        <dbReference type="ChEBI" id="CHEBI:57705"/>
        <dbReference type="ChEBI" id="CHEBI:58702"/>
        <dbReference type="ChEBI" id="CHEBI:68483"/>
        <dbReference type="EC" id="2.5.1.7"/>
    </reaction>
</comment>
<keyword evidence="4" id="KW-0132">Cell division</keyword>
<dbReference type="InterPro" id="IPR001986">
    <property type="entry name" value="Enolpyruvate_Tfrase_dom"/>
</dbReference>
<comment type="caution">
    <text evidence="17">The sequence shown here is derived from an EMBL/GenBank/DDBJ whole genome shotgun (WGS) entry which is preliminary data.</text>
</comment>
<dbReference type="AlphaFoldDB" id="A0A1G2MBA0"/>
<dbReference type="GO" id="GO:0008360">
    <property type="term" value="P:regulation of cell shape"/>
    <property type="evidence" value="ECO:0007669"/>
    <property type="project" value="UniProtKB-KW"/>
</dbReference>
<dbReference type="GO" id="GO:0051301">
    <property type="term" value="P:cell division"/>
    <property type="evidence" value="ECO:0007669"/>
    <property type="project" value="UniProtKB-KW"/>
</dbReference>
<evidence type="ECO:0000256" key="8">
    <source>
        <dbReference type="ARBA" id="ARBA00023306"/>
    </source>
</evidence>
<dbReference type="GO" id="GO:0003677">
    <property type="term" value="F:DNA binding"/>
    <property type="evidence" value="ECO:0007669"/>
    <property type="project" value="InterPro"/>
</dbReference>
<dbReference type="Gene3D" id="3.65.10.10">
    <property type="entry name" value="Enolpyruvate transferase domain"/>
    <property type="match status" value="2"/>
</dbReference>
<dbReference type="GO" id="GO:0009252">
    <property type="term" value="P:peptidoglycan biosynthetic process"/>
    <property type="evidence" value="ECO:0007669"/>
    <property type="project" value="UniProtKB-KW"/>
</dbReference>
<dbReference type="GO" id="GO:0008760">
    <property type="term" value="F:UDP-N-acetylglucosamine 1-carboxyvinyltransferase activity"/>
    <property type="evidence" value="ECO:0007669"/>
    <property type="project" value="UniProtKB-EC"/>
</dbReference>
<comment type="subcellular location">
    <subcellularLocation>
        <location evidence="1">Cytoplasm</location>
    </subcellularLocation>
</comment>
<feature type="domain" description="HTH cro/C1-type" evidence="16">
    <location>
        <begin position="13"/>
        <end position="67"/>
    </location>
</feature>
<evidence type="ECO:0000256" key="9">
    <source>
        <dbReference type="ARBA" id="ARBA00023316"/>
    </source>
</evidence>
<keyword evidence="9" id="KW-0961">Cell wall biogenesis/degradation</keyword>
<accession>A0A1G2MBA0</accession>